<dbReference type="PANTHER" id="PTHR36440">
    <property type="entry name" value="PUTATIVE (AFU_ORTHOLOGUE AFUA_8G07350)-RELATED"/>
    <property type="match status" value="1"/>
</dbReference>
<dbReference type="Gene3D" id="2.60.120.10">
    <property type="entry name" value="Jelly Rolls"/>
    <property type="match status" value="1"/>
</dbReference>
<evidence type="ECO:0000313" key="2">
    <source>
        <dbReference type="EMBL" id="GAA4380929.1"/>
    </source>
</evidence>
<feature type="domain" description="Cupin type-2" evidence="1">
    <location>
        <begin position="67"/>
        <end position="134"/>
    </location>
</feature>
<dbReference type="Proteomes" id="UP001500454">
    <property type="component" value="Unassembled WGS sequence"/>
</dbReference>
<dbReference type="InterPro" id="IPR013096">
    <property type="entry name" value="Cupin_2"/>
</dbReference>
<accession>A0ABP8IYT3</accession>
<dbReference type="SUPFAM" id="SSF51182">
    <property type="entry name" value="RmlC-like cupins"/>
    <property type="match status" value="1"/>
</dbReference>
<sequence length="189" mass="20749">MLGGSLLPLNAFARAGVINPSFNPADAPKPVYIPPGGGQKANISVNEIVFKLNKTQTSGNLGSAETILHPGFMGAVPHRHKNFDEVCRVLEGTLTIMVGEEIFTLQPGAWHLRPRGIVHSFWNSGKVPAKFIELYIPGGHEAYMQELTTLFAGGKTPKPEELDAVAKKHDIEFFWDQLPALLKKYKVHL</sequence>
<gene>
    <name evidence="2" type="ORF">GCM10023186_19930</name>
</gene>
<evidence type="ECO:0000259" key="1">
    <source>
        <dbReference type="Pfam" id="PF07883"/>
    </source>
</evidence>
<dbReference type="PANTHER" id="PTHR36440:SF1">
    <property type="entry name" value="PUTATIVE (AFU_ORTHOLOGUE AFUA_8G07350)-RELATED"/>
    <property type="match status" value="1"/>
</dbReference>
<dbReference type="InterPro" id="IPR011051">
    <property type="entry name" value="RmlC_Cupin_sf"/>
</dbReference>
<proteinExistence type="predicted"/>
<dbReference type="InterPro" id="IPR053146">
    <property type="entry name" value="QDO-like"/>
</dbReference>
<dbReference type="EMBL" id="BAABHA010000004">
    <property type="protein sequence ID" value="GAA4380929.1"/>
    <property type="molecule type" value="Genomic_DNA"/>
</dbReference>
<comment type="caution">
    <text evidence="2">The sequence shown here is derived from an EMBL/GenBank/DDBJ whole genome shotgun (WGS) entry which is preliminary data.</text>
</comment>
<dbReference type="Pfam" id="PF07883">
    <property type="entry name" value="Cupin_2"/>
    <property type="match status" value="1"/>
</dbReference>
<organism evidence="2 3">
    <name type="scientific">Hymenobacter koreensis</name>
    <dbReference type="NCBI Taxonomy" id="1084523"/>
    <lineage>
        <taxon>Bacteria</taxon>
        <taxon>Pseudomonadati</taxon>
        <taxon>Bacteroidota</taxon>
        <taxon>Cytophagia</taxon>
        <taxon>Cytophagales</taxon>
        <taxon>Hymenobacteraceae</taxon>
        <taxon>Hymenobacter</taxon>
    </lineage>
</organism>
<protein>
    <recommendedName>
        <fullName evidence="1">Cupin type-2 domain-containing protein</fullName>
    </recommendedName>
</protein>
<keyword evidence="3" id="KW-1185">Reference proteome</keyword>
<name>A0ABP8IYT3_9BACT</name>
<dbReference type="InterPro" id="IPR014710">
    <property type="entry name" value="RmlC-like_jellyroll"/>
</dbReference>
<evidence type="ECO:0000313" key="3">
    <source>
        <dbReference type="Proteomes" id="UP001500454"/>
    </source>
</evidence>
<reference evidence="3" key="1">
    <citation type="journal article" date="2019" name="Int. J. Syst. Evol. Microbiol.">
        <title>The Global Catalogue of Microorganisms (GCM) 10K type strain sequencing project: providing services to taxonomists for standard genome sequencing and annotation.</title>
        <authorList>
            <consortium name="The Broad Institute Genomics Platform"/>
            <consortium name="The Broad Institute Genome Sequencing Center for Infectious Disease"/>
            <person name="Wu L."/>
            <person name="Ma J."/>
        </authorList>
    </citation>
    <scope>NUCLEOTIDE SEQUENCE [LARGE SCALE GENOMIC DNA]</scope>
    <source>
        <strain evidence="3">JCM 17924</strain>
    </source>
</reference>